<reference evidence="2" key="1">
    <citation type="journal article" date="2005" name="Nature">
        <title>The map-based sequence of the rice genome.</title>
        <authorList>
            <consortium name="International rice genome sequencing project (IRGSP)"/>
            <person name="Matsumoto T."/>
            <person name="Wu J."/>
            <person name="Kanamori H."/>
            <person name="Katayose Y."/>
            <person name="Fujisawa M."/>
            <person name="Namiki N."/>
            <person name="Mizuno H."/>
            <person name="Yamamoto K."/>
            <person name="Antonio B.A."/>
            <person name="Baba T."/>
            <person name="Sakata K."/>
            <person name="Nagamura Y."/>
            <person name="Aoki H."/>
            <person name="Arikawa K."/>
            <person name="Arita K."/>
            <person name="Bito T."/>
            <person name="Chiden Y."/>
            <person name="Fujitsuka N."/>
            <person name="Fukunaka R."/>
            <person name="Hamada M."/>
            <person name="Harada C."/>
            <person name="Hayashi A."/>
            <person name="Hijishita S."/>
            <person name="Honda M."/>
            <person name="Hosokawa S."/>
            <person name="Ichikawa Y."/>
            <person name="Idonuma A."/>
            <person name="Iijima M."/>
            <person name="Ikeda M."/>
            <person name="Ikeno M."/>
            <person name="Ito K."/>
            <person name="Ito S."/>
            <person name="Ito T."/>
            <person name="Ito Y."/>
            <person name="Ito Y."/>
            <person name="Iwabuchi A."/>
            <person name="Kamiya K."/>
            <person name="Karasawa W."/>
            <person name="Kurita K."/>
            <person name="Katagiri S."/>
            <person name="Kikuta A."/>
            <person name="Kobayashi H."/>
            <person name="Kobayashi N."/>
            <person name="Machita K."/>
            <person name="Maehara T."/>
            <person name="Masukawa M."/>
            <person name="Mizubayashi T."/>
            <person name="Mukai Y."/>
            <person name="Nagasaki H."/>
            <person name="Nagata Y."/>
            <person name="Naito S."/>
            <person name="Nakashima M."/>
            <person name="Nakama Y."/>
            <person name="Nakamichi Y."/>
            <person name="Nakamura M."/>
            <person name="Meguro A."/>
            <person name="Negishi M."/>
            <person name="Ohta I."/>
            <person name="Ohta T."/>
            <person name="Okamoto M."/>
            <person name="Ono N."/>
            <person name="Saji S."/>
            <person name="Sakaguchi M."/>
            <person name="Sakai K."/>
            <person name="Shibata M."/>
            <person name="Shimokawa T."/>
            <person name="Song J."/>
            <person name="Takazaki Y."/>
            <person name="Terasawa K."/>
            <person name="Tsugane M."/>
            <person name="Tsuji K."/>
            <person name="Ueda S."/>
            <person name="Waki K."/>
            <person name="Yamagata H."/>
            <person name="Yamamoto M."/>
            <person name="Yamamoto S."/>
            <person name="Yamane H."/>
            <person name="Yoshiki S."/>
            <person name="Yoshihara R."/>
            <person name="Yukawa K."/>
            <person name="Zhong H."/>
            <person name="Yano M."/>
            <person name="Yuan Q."/>
            <person name="Ouyang S."/>
            <person name="Liu J."/>
            <person name="Jones K.M."/>
            <person name="Gansberger K."/>
            <person name="Moffat K."/>
            <person name="Hill J."/>
            <person name="Bera J."/>
            <person name="Fadrosh D."/>
            <person name="Jin S."/>
            <person name="Johri S."/>
            <person name="Kim M."/>
            <person name="Overton L."/>
            <person name="Reardon M."/>
            <person name="Tsitrin T."/>
            <person name="Vuong H."/>
            <person name="Weaver B."/>
            <person name="Ciecko A."/>
            <person name="Tallon L."/>
            <person name="Jackson J."/>
            <person name="Pai G."/>
            <person name="Aken S.V."/>
            <person name="Utterback T."/>
            <person name="Reidmuller S."/>
            <person name="Feldblyum T."/>
            <person name="Hsiao J."/>
            <person name="Zismann V."/>
            <person name="Iobst S."/>
            <person name="de Vazeille A.R."/>
            <person name="Buell C.R."/>
            <person name="Ying K."/>
            <person name="Li Y."/>
            <person name="Lu T."/>
            <person name="Huang Y."/>
            <person name="Zhao Q."/>
            <person name="Feng Q."/>
            <person name="Zhang L."/>
            <person name="Zhu J."/>
            <person name="Weng Q."/>
            <person name="Mu J."/>
            <person name="Lu Y."/>
            <person name="Fan D."/>
            <person name="Liu Y."/>
            <person name="Guan J."/>
            <person name="Zhang Y."/>
            <person name="Yu S."/>
            <person name="Liu X."/>
            <person name="Zhang Y."/>
            <person name="Hong G."/>
            <person name="Han B."/>
            <person name="Choisne N."/>
            <person name="Demange N."/>
            <person name="Orjeda G."/>
            <person name="Samain S."/>
            <person name="Cattolico L."/>
            <person name="Pelletier E."/>
            <person name="Couloux A."/>
            <person name="Segurens B."/>
            <person name="Wincker P."/>
            <person name="D'Hont A."/>
            <person name="Scarpelli C."/>
            <person name="Weissenbach J."/>
            <person name="Salanoubat M."/>
            <person name="Quetier F."/>
            <person name="Yu Y."/>
            <person name="Kim H.R."/>
            <person name="Rambo T."/>
            <person name="Currie J."/>
            <person name="Collura K."/>
            <person name="Luo M."/>
            <person name="Yang T."/>
            <person name="Ammiraju J.S.S."/>
            <person name="Engler F."/>
            <person name="Soderlund C."/>
            <person name="Wing R.A."/>
            <person name="Palmer L.E."/>
            <person name="de la Bastide M."/>
            <person name="Spiegel L."/>
            <person name="Nascimento L."/>
            <person name="Zutavern T."/>
            <person name="O'Shaughnessy A."/>
            <person name="Dike S."/>
            <person name="Dedhia N."/>
            <person name="Preston R."/>
            <person name="Balija V."/>
            <person name="McCombie W.R."/>
            <person name="Chow T."/>
            <person name="Chen H."/>
            <person name="Chung M."/>
            <person name="Chen C."/>
            <person name="Shaw J."/>
            <person name="Wu H."/>
            <person name="Hsiao K."/>
            <person name="Chao Y."/>
            <person name="Chu M."/>
            <person name="Cheng C."/>
            <person name="Hour A."/>
            <person name="Lee P."/>
            <person name="Lin S."/>
            <person name="Lin Y."/>
            <person name="Liou J."/>
            <person name="Liu S."/>
            <person name="Hsing Y."/>
            <person name="Raghuvanshi S."/>
            <person name="Mohanty A."/>
            <person name="Bharti A.K."/>
            <person name="Gaur A."/>
            <person name="Gupta V."/>
            <person name="Kumar D."/>
            <person name="Ravi V."/>
            <person name="Vij S."/>
            <person name="Kapur A."/>
            <person name="Khurana P."/>
            <person name="Khurana P."/>
            <person name="Khurana J.P."/>
            <person name="Tyagi A.K."/>
            <person name="Gaikwad K."/>
            <person name="Singh A."/>
            <person name="Dalal V."/>
            <person name="Srivastava S."/>
            <person name="Dixit A."/>
            <person name="Pal A.K."/>
            <person name="Ghazi I.A."/>
            <person name="Yadav M."/>
            <person name="Pandit A."/>
            <person name="Bhargava A."/>
            <person name="Sureshbabu K."/>
            <person name="Batra K."/>
            <person name="Sharma T.R."/>
            <person name="Mohapatra T."/>
            <person name="Singh N.K."/>
            <person name="Messing J."/>
            <person name="Nelson A.B."/>
            <person name="Fuks G."/>
            <person name="Kavchok S."/>
            <person name="Keizer G."/>
            <person name="Linton E."/>
            <person name="Llaca V."/>
            <person name="Song R."/>
            <person name="Tanyolac B."/>
            <person name="Young S."/>
            <person name="Ho-Il K."/>
            <person name="Hahn J.H."/>
            <person name="Sangsakoo G."/>
            <person name="Vanavichit A."/>
            <person name="de Mattos Luiz.A.T."/>
            <person name="Zimmer P.D."/>
            <person name="Malone G."/>
            <person name="Dellagostin O."/>
            <person name="de Oliveira A.C."/>
            <person name="Bevan M."/>
            <person name="Bancroft I."/>
            <person name="Minx P."/>
            <person name="Cordum H."/>
            <person name="Wilson R."/>
            <person name="Cheng Z."/>
            <person name="Jin W."/>
            <person name="Jiang J."/>
            <person name="Leong S.A."/>
            <person name="Iwama H."/>
            <person name="Gojobori T."/>
            <person name="Itoh T."/>
            <person name="Niimura Y."/>
            <person name="Fujii Y."/>
            <person name="Habara T."/>
            <person name="Sakai H."/>
            <person name="Sato Y."/>
            <person name="Wilson G."/>
            <person name="Kumar K."/>
            <person name="McCouch S."/>
            <person name="Juretic N."/>
            <person name="Hoen D."/>
            <person name="Wright S."/>
            <person name="Bruskiewich R."/>
            <person name="Bureau T."/>
            <person name="Miyao A."/>
            <person name="Hirochika H."/>
            <person name="Nishikawa T."/>
            <person name="Kadowaki K."/>
            <person name="Sugiura M."/>
            <person name="Burr B."/>
            <person name="Sasaki T."/>
        </authorList>
    </citation>
    <scope>NUCLEOTIDE SEQUENCE [LARGE SCALE GENOMIC DNA]</scope>
    <source>
        <strain evidence="2">cv. Nipponbare</strain>
    </source>
</reference>
<evidence type="ECO:0000313" key="1">
    <source>
        <dbReference type="EMBL" id="BAD68503.1"/>
    </source>
</evidence>
<proteinExistence type="predicted"/>
<reference evidence="2" key="2">
    <citation type="journal article" date="2008" name="Nucleic Acids Res.">
        <title>The rice annotation project database (RAP-DB): 2008 update.</title>
        <authorList>
            <consortium name="The rice annotation project (RAP)"/>
        </authorList>
    </citation>
    <scope>GENOME REANNOTATION</scope>
    <source>
        <strain evidence="2">cv. Nipponbare</strain>
    </source>
</reference>
<gene>
    <name evidence="1" type="primary">OSJNBa0059O19.8</name>
</gene>
<sequence length="124" mass="13301">MSKGIAVVEPTNGRPRLSPKISIQHHTTNPNNNRCRRQTTTLSLQPPSLVHHPKIQADSGGYHPPLHKVVASTLHLKLPMARTGDPAIGGEKLHEEDIGRSAIENMNIIPSVASPLALPAAGHC</sequence>
<organism evidence="1 2">
    <name type="scientific">Oryza sativa subsp. japonica</name>
    <name type="common">Rice</name>
    <dbReference type="NCBI Taxonomy" id="39947"/>
    <lineage>
        <taxon>Eukaryota</taxon>
        <taxon>Viridiplantae</taxon>
        <taxon>Streptophyta</taxon>
        <taxon>Embryophyta</taxon>
        <taxon>Tracheophyta</taxon>
        <taxon>Spermatophyta</taxon>
        <taxon>Magnoliopsida</taxon>
        <taxon>Liliopsida</taxon>
        <taxon>Poales</taxon>
        <taxon>Poaceae</taxon>
        <taxon>BOP clade</taxon>
        <taxon>Oryzoideae</taxon>
        <taxon>Oryzeae</taxon>
        <taxon>Oryzinae</taxon>
        <taxon>Oryza</taxon>
        <taxon>Oryza sativa</taxon>
    </lineage>
</organism>
<accession>Q5VPX0</accession>
<evidence type="ECO:0000313" key="2">
    <source>
        <dbReference type="Proteomes" id="UP000000763"/>
    </source>
</evidence>
<dbReference type="EMBL" id="AP003538">
    <property type="protein sequence ID" value="BAD68503.1"/>
    <property type="molecule type" value="Genomic_DNA"/>
</dbReference>
<dbReference type="AlphaFoldDB" id="Q5VPX0"/>
<dbReference type="Proteomes" id="UP000000763">
    <property type="component" value="Chromosome 6"/>
</dbReference>
<name>Q5VPX0_ORYSJ</name>
<protein>
    <submittedName>
        <fullName evidence="1">Uncharacterized protein</fullName>
    </submittedName>
</protein>